<dbReference type="GO" id="GO:0008270">
    <property type="term" value="F:zinc ion binding"/>
    <property type="evidence" value="ECO:0007669"/>
    <property type="project" value="UniProtKB-KW"/>
</dbReference>
<proteinExistence type="predicted"/>
<dbReference type="SUPFAM" id="SSF57850">
    <property type="entry name" value="RING/U-box"/>
    <property type="match status" value="1"/>
</dbReference>
<organism evidence="8">
    <name type="scientific">Aplanochytrium stocchinoi</name>
    <dbReference type="NCBI Taxonomy" id="215587"/>
    <lineage>
        <taxon>Eukaryota</taxon>
        <taxon>Sar</taxon>
        <taxon>Stramenopiles</taxon>
        <taxon>Bigyra</taxon>
        <taxon>Labyrinthulomycetes</taxon>
        <taxon>Thraustochytrida</taxon>
        <taxon>Thraustochytriidae</taxon>
        <taxon>Aplanochytrium</taxon>
    </lineage>
</organism>
<dbReference type="EMBL" id="HBIN01008804">
    <property type="protein sequence ID" value="CAE0436269.1"/>
    <property type="molecule type" value="Transcribed_RNA"/>
</dbReference>
<evidence type="ECO:0000256" key="1">
    <source>
        <dbReference type="ARBA" id="ARBA00022723"/>
    </source>
</evidence>
<keyword evidence="5" id="KW-0812">Transmembrane</keyword>
<sequence>MDDSSATALLNRLLAQARQALPVTVSPESRPIASIDDINERYMDAFEQEHEGNLRNAMALFTILCKDIERAAEDENLSEETRIEYLRRAREYSDHMFALQMQNPIATGLNATTLRGVQSDDDGTSDAPEIVDPDLESYLQSIESSVQCSFYTNTIGFICAIMGIVRYFNDAGACDPALLQYMMIAYLPFAVIFLLAAYLMNQRLKEINHNPEGLDHETHRLWPKGSTMDKFDMGLRWISLLRTAWFFVAIIYVLPNVPVECTDSSIDDNGRPLYNMFLAVLIAGCLDAWINFLVITLLVLVLCCFSPFIYVAWREEQKKKPKGMNKKELKKLDTIKFTAGMEGMDEEAACSVCLMDFEEGETLRLLPCSGKHPFHQDCIDRWLVRNDTCPQCREHIMYKGDDEGDENDVSLLEEGRTGVD</sequence>
<dbReference type="InterPro" id="IPR001841">
    <property type="entry name" value="Znf_RING"/>
</dbReference>
<dbReference type="PANTHER" id="PTHR45931">
    <property type="entry name" value="SI:CH211-59O9.10"/>
    <property type="match status" value="1"/>
</dbReference>
<feature type="transmembrane region" description="Helical" evidence="5">
    <location>
        <begin position="150"/>
        <end position="168"/>
    </location>
</feature>
<evidence type="ECO:0000313" key="7">
    <source>
        <dbReference type="EMBL" id="CAE0436269.1"/>
    </source>
</evidence>
<dbReference type="AlphaFoldDB" id="A0A6S8BMD5"/>
<dbReference type="SMART" id="SM00184">
    <property type="entry name" value="RING"/>
    <property type="match status" value="1"/>
</dbReference>
<feature type="transmembrane region" description="Helical" evidence="5">
    <location>
        <begin position="288"/>
        <end position="313"/>
    </location>
</feature>
<dbReference type="InterPro" id="IPR013083">
    <property type="entry name" value="Znf_RING/FYVE/PHD"/>
</dbReference>
<feature type="transmembrane region" description="Helical" evidence="5">
    <location>
        <begin position="234"/>
        <end position="254"/>
    </location>
</feature>
<keyword evidence="2 4" id="KW-0863">Zinc-finger</keyword>
<keyword evidence="3" id="KW-0862">Zinc</keyword>
<keyword evidence="5" id="KW-0472">Membrane</keyword>
<dbReference type="Pfam" id="PF13639">
    <property type="entry name" value="zf-RING_2"/>
    <property type="match status" value="1"/>
</dbReference>
<dbReference type="GO" id="GO:0006511">
    <property type="term" value="P:ubiquitin-dependent protein catabolic process"/>
    <property type="evidence" value="ECO:0007669"/>
    <property type="project" value="TreeGrafter"/>
</dbReference>
<feature type="domain" description="RING-type" evidence="6">
    <location>
        <begin position="350"/>
        <end position="393"/>
    </location>
</feature>
<name>A0A6S8BMD5_9STRA</name>
<dbReference type="PROSITE" id="PS50089">
    <property type="entry name" value="ZF_RING_2"/>
    <property type="match status" value="1"/>
</dbReference>
<evidence type="ECO:0000256" key="4">
    <source>
        <dbReference type="PROSITE-ProRule" id="PRU00175"/>
    </source>
</evidence>
<evidence type="ECO:0000313" key="8">
    <source>
        <dbReference type="EMBL" id="CAE0436270.1"/>
    </source>
</evidence>
<dbReference type="InterPro" id="IPR051834">
    <property type="entry name" value="RING_finger_E3_ligase"/>
</dbReference>
<dbReference type="EMBL" id="HBIN01008805">
    <property type="protein sequence ID" value="CAE0436270.1"/>
    <property type="molecule type" value="Transcribed_RNA"/>
</dbReference>
<dbReference type="Gene3D" id="3.30.40.10">
    <property type="entry name" value="Zinc/RING finger domain, C3HC4 (zinc finger)"/>
    <property type="match status" value="1"/>
</dbReference>
<protein>
    <recommendedName>
        <fullName evidence="6">RING-type domain-containing protein</fullName>
    </recommendedName>
</protein>
<evidence type="ECO:0000259" key="6">
    <source>
        <dbReference type="PROSITE" id="PS50089"/>
    </source>
</evidence>
<dbReference type="PANTHER" id="PTHR45931:SF3">
    <property type="entry name" value="RING ZINC FINGER-CONTAINING PROTEIN"/>
    <property type="match status" value="1"/>
</dbReference>
<dbReference type="GO" id="GO:0061630">
    <property type="term" value="F:ubiquitin protein ligase activity"/>
    <property type="evidence" value="ECO:0007669"/>
    <property type="project" value="TreeGrafter"/>
</dbReference>
<gene>
    <name evidence="7" type="ORF">ASTO00021_LOCUS6536</name>
    <name evidence="8" type="ORF">ASTO00021_LOCUS6537</name>
</gene>
<keyword evidence="5" id="KW-1133">Transmembrane helix</keyword>
<evidence type="ECO:0000256" key="2">
    <source>
        <dbReference type="ARBA" id="ARBA00022771"/>
    </source>
</evidence>
<evidence type="ECO:0000256" key="3">
    <source>
        <dbReference type="ARBA" id="ARBA00022833"/>
    </source>
</evidence>
<dbReference type="GO" id="GO:0005634">
    <property type="term" value="C:nucleus"/>
    <property type="evidence" value="ECO:0007669"/>
    <property type="project" value="TreeGrafter"/>
</dbReference>
<evidence type="ECO:0000256" key="5">
    <source>
        <dbReference type="SAM" id="Phobius"/>
    </source>
</evidence>
<keyword evidence="1" id="KW-0479">Metal-binding</keyword>
<accession>A0A6S8BMD5</accession>
<feature type="transmembrane region" description="Helical" evidence="5">
    <location>
        <begin position="180"/>
        <end position="200"/>
    </location>
</feature>
<reference evidence="8" key="1">
    <citation type="submission" date="2021-01" db="EMBL/GenBank/DDBJ databases">
        <authorList>
            <person name="Corre E."/>
            <person name="Pelletier E."/>
            <person name="Niang G."/>
            <person name="Scheremetjew M."/>
            <person name="Finn R."/>
            <person name="Kale V."/>
            <person name="Holt S."/>
            <person name="Cochrane G."/>
            <person name="Meng A."/>
            <person name="Brown T."/>
            <person name="Cohen L."/>
        </authorList>
    </citation>
    <scope>NUCLEOTIDE SEQUENCE</scope>
    <source>
        <strain evidence="8">GSBS06</strain>
    </source>
</reference>